<feature type="compositionally biased region" description="Low complexity" evidence="1">
    <location>
        <begin position="10"/>
        <end position="31"/>
    </location>
</feature>
<accession>A0AAD6XHS5</accession>
<organism evidence="2 3">
    <name type="scientific">Mycena belliarum</name>
    <dbReference type="NCBI Taxonomy" id="1033014"/>
    <lineage>
        <taxon>Eukaryota</taxon>
        <taxon>Fungi</taxon>
        <taxon>Dikarya</taxon>
        <taxon>Basidiomycota</taxon>
        <taxon>Agaricomycotina</taxon>
        <taxon>Agaricomycetes</taxon>
        <taxon>Agaricomycetidae</taxon>
        <taxon>Agaricales</taxon>
        <taxon>Marasmiineae</taxon>
        <taxon>Mycenaceae</taxon>
        <taxon>Mycena</taxon>
    </lineage>
</organism>
<dbReference type="EMBL" id="JARJCN010000090">
    <property type="protein sequence ID" value="KAJ7075720.1"/>
    <property type="molecule type" value="Genomic_DNA"/>
</dbReference>
<sequence length="189" mass="20421">MCTPRRRCARSSSSPCAHKNRASPASSPLSSHHPHLYSRHSRIRGSPTSPPRWRAHRPQRRGISTATARPTAAHEAGVGVASPSPPCSPSERSGAGWYFFCVETNVCRRGVTDAVDKYSSPLDAHCICGGPLDPHQRLRPRIFEERAVHGASSPSPAPPSAPQSPQIHRPKTTPGSRANATHRSVCSQH</sequence>
<evidence type="ECO:0000313" key="3">
    <source>
        <dbReference type="Proteomes" id="UP001222325"/>
    </source>
</evidence>
<proteinExistence type="predicted"/>
<feature type="compositionally biased region" description="Polar residues" evidence="1">
    <location>
        <begin position="173"/>
        <end position="189"/>
    </location>
</feature>
<feature type="region of interest" description="Disordered" evidence="1">
    <location>
        <begin position="147"/>
        <end position="189"/>
    </location>
</feature>
<dbReference type="Proteomes" id="UP001222325">
    <property type="component" value="Unassembled WGS sequence"/>
</dbReference>
<protein>
    <submittedName>
        <fullName evidence="2">Uncharacterized protein</fullName>
    </submittedName>
</protein>
<gene>
    <name evidence="2" type="ORF">B0H15DRAFT_649516</name>
</gene>
<keyword evidence="3" id="KW-1185">Reference proteome</keyword>
<evidence type="ECO:0000256" key="1">
    <source>
        <dbReference type="SAM" id="MobiDB-lite"/>
    </source>
</evidence>
<feature type="compositionally biased region" description="Basic residues" evidence="1">
    <location>
        <begin position="32"/>
        <end position="43"/>
    </location>
</feature>
<dbReference type="AlphaFoldDB" id="A0AAD6XHS5"/>
<comment type="caution">
    <text evidence="2">The sequence shown here is derived from an EMBL/GenBank/DDBJ whole genome shotgun (WGS) entry which is preliminary data.</text>
</comment>
<evidence type="ECO:0000313" key="2">
    <source>
        <dbReference type="EMBL" id="KAJ7075720.1"/>
    </source>
</evidence>
<feature type="region of interest" description="Disordered" evidence="1">
    <location>
        <begin position="1"/>
        <end position="87"/>
    </location>
</feature>
<name>A0AAD6XHS5_9AGAR</name>
<reference evidence="2" key="1">
    <citation type="submission" date="2023-03" db="EMBL/GenBank/DDBJ databases">
        <title>Massive genome expansion in bonnet fungi (Mycena s.s.) driven by repeated elements and novel gene families across ecological guilds.</title>
        <authorList>
            <consortium name="Lawrence Berkeley National Laboratory"/>
            <person name="Harder C.B."/>
            <person name="Miyauchi S."/>
            <person name="Viragh M."/>
            <person name="Kuo A."/>
            <person name="Thoen E."/>
            <person name="Andreopoulos B."/>
            <person name="Lu D."/>
            <person name="Skrede I."/>
            <person name="Drula E."/>
            <person name="Henrissat B."/>
            <person name="Morin E."/>
            <person name="Kohler A."/>
            <person name="Barry K."/>
            <person name="LaButti K."/>
            <person name="Morin E."/>
            <person name="Salamov A."/>
            <person name="Lipzen A."/>
            <person name="Mereny Z."/>
            <person name="Hegedus B."/>
            <person name="Baldrian P."/>
            <person name="Stursova M."/>
            <person name="Weitz H."/>
            <person name="Taylor A."/>
            <person name="Grigoriev I.V."/>
            <person name="Nagy L.G."/>
            <person name="Martin F."/>
            <person name="Kauserud H."/>
        </authorList>
    </citation>
    <scope>NUCLEOTIDE SEQUENCE</scope>
    <source>
        <strain evidence="2">CBHHK173m</strain>
    </source>
</reference>